<feature type="domain" description="POTRA" evidence="7">
    <location>
        <begin position="79"/>
        <end position="130"/>
    </location>
</feature>
<keyword evidence="9" id="KW-1185">Reference proteome</keyword>
<keyword evidence="3 6" id="KW-0812">Transmembrane</keyword>
<evidence type="ECO:0000313" key="8">
    <source>
        <dbReference type="EMBL" id="KAA5546903.1"/>
    </source>
</evidence>
<keyword evidence="1" id="KW-1003">Cell membrane</keyword>
<evidence type="ECO:0000256" key="5">
    <source>
        <dbReference type="ARBA" id="ARBA00023306"/>
    </source>
</evidence>
<evidence type="ECO:0000313" key="9">
    <source>
        <dbReference type="Proteomes" id="UP000324479"/>
    </source>
</evidence>
<protein>
    <submittedName>
        <fullName evidence="8">FtsQ-type POTRA domain-containing protein</fullName>
    </submittedName>
</protein>
<gene>
    <name evidence="8" type="ORF">FYK55_00275</name>
</gene>
<dbReference type="Proteomes" id="UP000324479">
    <property type="component" value="Unassembled WGS sequence"/>
</dbReference>
<keyword evidence="2" id="KW-0132">Cell division</keyword>
<keyword evidence="4 6" id="KW-1133">Transmembrane helix</keyword>
<dbReference type="RefSeq" id="WP_150074010.1">
    <property type="nucleotide sequence ID" value="NZ_VWOX01000001.1"/>
</dbReference>
<sequence length="289" mass="32658">MAKRNEEPDDPRPIRRLLRRLVKAPAAWSLIWPLLLIVASYFAMTRWYAEYLADQYRSIDPQLVSVSQPHRYVRSDIVDEVYRATDLAKLSPLDRQATAKLASAFASHPWVRHVQSVRKLPGGKVDVQLEYRVPVAVFHVTSDKHPVDSNLYFVLDGEGVLLPTEKMTLDDTPDFIHIEVREAYPSGEEGTPFGDRRVESAALLAKLLMAVREQIRIAKITVSGDPRMNLVPQLELITGNNTRLFWGSPPGMEQPGERQARSKLVDLLQGNFVQGSDLRIAETPQSGRK</sequence>
<dbReference type="InterPro" id="IPR013685">
    <property type="entry name" value="POTRA_FtsQ_type"/>
</dbReference>
<evidence type="ECO:0000256" key="1">
    <source>
        <dbReference type="ARBA" id="ARBA00022475"/>
    </source>
</evidence>
<evidence type="ECO:0000256" key="4">
    <source>
        <dbReference type="ARBA" id="ARBA00022989"/>
    </source>
</evidence>
<keyword evidence="5" id="KW-0131">Cell cycle</keyword>
<name>A0A5M6DHH0_9BACT</name>
<comment type="caution">
    <text evidence="8">The sequence shown here is derived from an EMBL/GenBank/DDBJ whole genome shotgun (WGS) entry which is preliminary data.</text>
</comment>
<evidence type="ECO:0000259" key="7">
    <source>
        <dbReference type="Pfam" id="PF08478"/>
    </source>
</evidence>
<evidence type="ECO:0000256" key="3">
    <source>
        <dbReference type="ARBA" id="ARBA00022692"/>
    </source>
</evidence>
<accession>A0A5M6DHH0</accession>
<evidence type="ECO:0000256" key="6">
    <source>
        <dbReference type="SAM" id="Phobius"/>
    </source>
</evidence>
<feature type="transmembrane region" description="Helical" evidence="6">
    <location>
        <begin position="21"/>
        <end position="44"/>
    </location>
</feature>
<proteinExistence type="predicted"/>
<organism evidence="8 9">
    <name type="scientific">Roseiconus nitratireducens</name>
    <dbReference type="NCBI Taxonomy" id="2605748"/>
    <lineage>
        <taxon>Bacteria</taxon>
        <taxon>Pseudomonadati</taxon>
        <taxon>Planctomycetota</taxon>
        <taxon>Planctomycetia</taxon>
        <taxon>Pirellulales</taxon>
        <taxon>Pirellulaceae</taxon>
        <taxon>Roseiconus</taxon>
    </lineage>
</organism>
<dbReference type="AlphaFoldDB" id="A0A5M6DHH0"/>
<dbReference type="EMBL" id="VWOX01000001">
    <property type="protein sequence ID" value="KAA5546903.1"/>
    <property type="molecule type" value="Genomic_DNA"/>
</dbReference>
<keyword evidence="6" id="KW-0472">Membrane</keyword>
<evidence type="ECO:0000256" key="2">
    <source>
        <dbReference type="ARBA" id="ARBA00022618"/>
    </source>
</evidence>
<dbReference type="Pfam" id="PF08478">
    <property type="entry name" value="POTRA_1"/>
    <property type="match status" value="1"/>
</dbReference>
<reference evidence="8 9" key="1">
    <citation type="submission" date="2019-08" db="EMBL/GenBank/DDBJ databases">
        <authorList>
            <person name="Dhanesh K."/>
            <person name="Kumar G."/>
            <person name="Sasikala C."/>
            <person name="Venkata Ramana C."/>
        </authorList>
    </citation>
    <scope>NUCLEOTIDE SEQUENCE [LARGE SCALE GENOMIC DNA]</scope>
    <source>
        <strain evidence="8 9">JC645</strain>
    </source>
</reference>